<dbReference type="Proteomes" id="UP000705508">
    <property type="component" value="Unassembled WGS sequence"/>
</dbReference>
<dbReference type="RefSeq" id="WP_204906457.1">
    <property type="nucleotide sequence ID" value="NZ_JACJKS010000008.1"/>
</dbReference>
<sequence>MTTTLLVLVVLMLAYGIYFVCTHLEKEEKNGKKAPQKDGNRWAEILPGYMGRTVEIVVKDPLFGIGVIHSQKGILQDLDGQWLEMVCEEKKKKVTKMIRLDQISAVKEIHKTVAGSSFM</sequence>
<evidence type="ECO:0000313" key="1">
    <source>
        <dbReference type="EMBL" id="MBM6948446.1"/>
    </source>
</evidence>
<evidence type="ECO:0000313" key="2">
    <source>
        <dbReference type="Proteomes" id="UP000705508"/>
    </source>
</evidence>
<organism evidence="1 2">
    <name type="scientific">Mordavella massiliensis</name>
    <dbReference type="NCBI Taxonomy" id="1871024"/>
    <lineage>
        <taxon>Bacteria</taxon>
        <taxon>Bacillati</taxon>
        <taxon>Bacillota</taxon>
        <taxon>Clostridia</taxon>
        <taxon>Eubacteriales</taxon>
        <taxon>Clostridiaceae</taxon>
        <taxon>Mordavella</taxon>
    </lineage>
</organism>
<protein>
    <submittedName>
        <fullName evidence="1">Uncharacterized protein</fullName>
    </submittedName>
</protein>
<gene>
    <name evidence="1" type="ORF">H6A20_07215</name>
</gene>
<dbReference type="EMBL" id="JACJKS010000008">
    <property type="protein sequence ID" value="MBM6948446.1"/>
    <property type="molecule type" value="Genomic_DNA"/>
</dbReference>
<comment type="caution">
    <text evidence="1">The sequence shown here is derived from an EMBL/GenBank/DDBJ whole genome shotgun (WGS) entry which is preliminary data.</text>
</comment>
<reference evidence="1" key="2">
    <citation type="journal article" date="2021" name="Sci. Rep.">
        <title>The distribution of antibiotic resistance genes in chicken gut microbiota commensals.</title>
        <authorList>
            <person name="Juricova H."/>
            <person name="Matiasovicova J."/>
            <person name="Kubasova T."/>
            <person name="Cejkova D."/>
            <person name="Rychlik I."/>
        </authorList>
    </citation>
    <scope>NUCLEOTIDE SEQUENCE</scope>
    <source>
        <strain evidence="1">An582</strain>
    </source>
</reference>
<accession>A0A939BH54</accession>
<name>A0A939BH54_9CLOT</name>
<dbReference type="AlphaFoldDB" id="A0A939BH54"/>
<reference evidence="1" key="1">
    <citation type="submission" date="2020-08" db="EMBL/GenBank/DDBJ databases">
        <authorList>
            <person name="Cejkova D."/>
            <person name="Kubasova T."/>
            <person name="Jahodarova E."/>
            <person name="Rychlik I."/>
        </authorList>
    </citation>
    <scope>NUCLEOTIDE SEQUENCE</scope>
    <source>
        <strain evidence="1">An582</strain>
    </source>
</reference>
<proteinExistence type="predicted"/>